<dbReference type="InterPro" id="IPR036055">
    <property type="entry name" value="LDL_receptor-like_sf"/>
</dbReference>
<dbReference type="PROSITE" id="PS50068">
    <property type="entry name" value="LDLRA_2"/>
    <property type="match status" value="1"/>
</dbReference>
<dbReference type="OrthoDB" id="664115at2759"/>
<evidence type="ECO:0000313" key="9">
    <source>
        <dbReference type="EMBL" id="CAF1369418.1"/>
    </source>
</evidence>
<evidence type="ECO:0000313" key="8">
    <source>
        <dbReference type="EMBL" id="CAF1244093.1"/>
    </source>
</evidence>
<comment type="caution">
    <text evidence="7">Lacks conserved residue(s) required for the propagation of feature annotation.</text>
</comment>
<keyword evidence="6" id="KW-1015">Disulfide bond</keyword>
<keyword evidence="5" id="KW-0472">Membrane</keyword>
<evidence type="ECO:0000256" key="3">
    <source>
        <dbReference type="ARBA" id="ARBA00022737"/>
    </source>
</evidence>
<keyword evidence="2" id="KW-0812">Transmembrane</keyword>
<keyword evidence="4" id="KW-1133">Transmembrane helix</keyword>
<dbReference type="EMBL" id="CAJOBC010074570">
    <property type="protein sequence ID" value="CAF4254179.1"/>
    <property type="molecule type" value="Genomic_DNA"/>
</dbReference>
<dbReference type="GO" id="GO:0005886">
    <property type="term" value="C:plasma membrane"/>
    <property type="evidence" value="ECO:0007669"/>
    <property type="project" value="TreeGrafter"/>
</dbReference>
<name>A0A815IXQ4_9BILA</name>
<dbReference type="PANTHER" id="PTHR24270">
    <property type="entry name" value="LOW-DENSITY LIPOPROTEIN RECEPTOR-RELATED"/>
    <property type="match status" value="1"/>
</dbReference>
<accession>A0A815IXQ4</accession>
<reference evidence="9" key="1">
    <citation type="submission" date="2021-02" db="EMBL/GenBank/DDBJ databases">
        <authorList>
            <person name="Nowell W R."/>
        </authorList>
    </citation>
    <scope>NUCLEOTIDE SEQUENCE</scope>
</reference>
<dbReference type="EMBL" id="CAJNOQ010015827">
    <property type="protein sequence ID" value="CAF1369418.1"/>
    <property type="molecule type" value="Genomic_DNA"/>
</dbReference>
<dbReference type="AlphaFoldDB" id="A0A815IXQ4"/>
<dbReference type="Proteomes" id="UP000682733">
    <property type="component" value="Unassembled WGS sequence"/>
</dbReference>
<evidence type="ECO:0000256" key="6">
    <source>
        <dbReference type="ARBA" id="ARBA00023157"/>
    </source>
</evidence>
<dbReference type="EMBL" id="CAJNOK010016381">
    <property type="protein sequence ID" value="CAF1244093.1"/>
    <property type="molecule type" value="Genomic_DNA"/>
</dbReference>
<evidence type="ECO:0000313" key="11">
    <source>
        <dbReference type="EMBL" id="CAF4254179.1"/>
    </source>
</evidence>
<dbReference type="SMART" id="SM00192">
    <property type="entry name" value="LDLa"/>
    <property type="match status" value="4"/>
</dbReference>
<dbReference type="GO" id="GO:0016192">
    <property type="term" value="P:vesicle-mediated transport"/>
    <property type="evidence" value="ECO:0007669"/>
    <property type="project" value="UniProtKB-ARBA"/>
</dbReference>
<gene>
    <name evidence="9" type="ORF">GPM918_LOCUS31780</name>
    <name evidence="8" type="ORF">OVA965_LOCUS25963</name>
    <name evidence="11" type="ORF">SRO942_LOCUS32428</name>
    <name evidence="10" type="ORF">TMI583_LOCUS26700</name>
</gene>
<keyword evidence="3" id="KW-0677">Repeat</keyword>
<dbReference type="Proteomes" id="UP000677228">
    <property type="component" value="Unassembled WGS sequence"/>
</dbReference>
<evidence type="ECO:0000256" key="7">
    <source>
        <dbReference type="PROSITE-ProRule" id="PRU00124"/>
    </source>
</evidence>
<dbReference type="CDD" id="cd00112">
    <property type="entry name" value="LDLa"/>
    <property type="match status" value="1"/>
</dbReference>
<comment type="subcellular location">
    <subcellularLocation>
        <location evidence="1">Membrane</location>
        <topology evidence="1">Single-pass membrane protein</topology>
    </subcellularLocation>
</comment>
<dbReference type="PRINTS" id="PR00261">
    <property type="entry name" value="LDLRECEPTOR"/>
</dbReference>
<dbReference type="InterPro" id="IPR002172">
    <property type="entry name" value="LDrepeatLR_classA_rpt"/>
</dbReference>
<dbReference type="Proteomes" id="UP000681722">
    <property type="component" value="Unassembled WGS sequence"/>
</dbReference>
<protein>
    <submittedName>
        <fullName evidence="9">Uncharacterized protein</fullName>
    </submittedName>
</protein>
<dbReference type="PANTHER" id="PTHR24270:SF61">
    <property type="entry name" value="EGF-LIKE DOMAIN-CONTAINING PROTEIN"/>
    <property type="match status" value="1"/>
</dbReference>
<evidence type="ECO:0000256" key="1">
    <source>
        <dbReference type="ARBA" id="ARBA00004167"/>
    </source>
</evidence>
<proteinExistence type="predicted"/>
<keyword evidence="12" id="KW-1185">Reference proteome</keyword>
<evidence type="ECO:0000313" key="10">
    <source>
        <dbReference type="EMBL" id="CAF4051727.1"/>
    </source>
</evidence>
<dbReference type="InterPro" id="IPR050685">
    <property type="entry name" value="LDLR"/>
</dbReference>
<comment type="caution">
    <text evidence="9">The sequence shown here is derived from an EMBL/GenBank/DDBJ whole genome shotgun (WGS) entry which is preliminary data.</text>
</comment>
<dbReference type="EMBL" id="CAJOBA010037934">
    <property type="protein sequence ID" value="CAF4051727.1"/>
    <property type="molecule type" value="Genomic_DNA"/>
</dbReference>
<dbReference type="SUPFAM" id="SSF57424">
    <property type="entry name" value="LDL receptor-like module"/>
    <property type="match status" value="1"/>
</dbReference>
<dbReference type="Gene3D" id="4.10.400.10">
    <property type="entry name" value="Low-density Lipoprotein Receptor"/>
    <property type="match status" value="1"/>
</dbReference>
<organism evidence="9 12">
    <name type="scientific">Didymodactylos carnosus</name>
    <dbReference type="NCBI Taxonomy" id="1234261"/>
    <lineage>
        <taxon>Eukaryota</taxon>
        <taxon>Metazoa</taxon>
        <taxon>Spiralia</taxon>
        <taxon>Gnathifera</taxon>
        <taxon>Rotifera</taxon>
        <taxon>Eurotatoria</taxon>
        <taxon>Bdelloidea</taxon>
        <taxon>Philodinida</taxon>
        <taxon>Philodinidae</taxon>
        <taxon>Didymodactylos</taxon>
    </lineage>
</organism>
<sequence length="208" mass="24189">MHVYACAQRRGACLNQYSRCNSILNCKQSGEDELQCYPFDRCQLNEHYCLNKTNGAIECLSIEQYYNNTIIDCLGASDEQDQCRSIDDSQEYASYHCLNETKCISVLELCDCNQDCEYNDDELLVCPWMTKCVQGQFQCMDGSYIFVYQRCDGNLNCKPLGEDELLCDLSPKWKRIHFHTDHFNQYPLVSQYCCSYAPRQTNCLIIHK</sequence>
<evidence type="ECO:0000256" key="2">
    <source>
        <dbReference type="ARBA" id="ARBA00022692"/>
    </source>
</evidence>
<evidence type="ECO:0000256" key="5">
    <source>
        <dbReference type="ARBA" id="ARBA00023136"/>
    </source>
</evidence>
<dbReference type="Proteomes" id="UP000663829">
    <property type="component" value="Unassembled WGS sequence"/>
</dbReference>
<evidence type="ECO:0000313" key="12">
    <source>
        <dbReference type="Proteomes" id="UP000663829"/>
    </source>
</evidence>
<evidence type="ECO:0000256" key="4">
    <source>
        <dbReference type="ARBA" id="ARBA00022989"/>
    </source>
</evidence>